<organism evidence="1 2">
    <name type="scientific">Rhamnusium bicolor</name>
    <dbReference type="NCBI Taxonomy" id="1586634"/>
    <lineage>
        <taxon>Eukaryota</taxon>
        <taxon>Metazoa</taxon>
        <taxon>Ecdysozoa</taxon>
        <taxon>Arthropoda</taxon>
        <taxon>Hexapoda</taxon>
        <taxon>Insecta</taxon>
        <taxon>Pterygota</taxon>
        <taxon>Neoptera</taxon>
        <taxon>Endopterygota</taxon>
        <taxon>Coleoptera</taxon>
        <taxon>Polyphaga</taxon>
        <taxon>Cucujiformia</taxon>
        <taxon>Chrysomeloidea</taxon>
        <taxon>Cerambycidae</taxon>
        <taxon>Lepturinae</taxon>
        <taxon>Rhagiini</taxon>
        <taxon>Rhamnusium</taxon>
    </lineage>
</organism>
<reference evidence="1" key="1">
    <citation type="journal article" date="2023" name="Insect Mol. Biol.">
        <title>Genome sequencing provides insights into the evolution of gene families encoding plant cell wall-degrading enzymes in longhorned beetles.</title>
        <authorList>
            <person name="Shin N.R."/>
            <person name="Okamura Y."/>
            <person name="Kirsch R."/>
            <person name="Pauchet Y."/>
        </authorList>
    </citation>
    <scope>NUCLEOTIDE SEQUENCE</scope>
    <source>
        <strain evidence="1">RBIC_L_NR</strain>
    </source>
</reference>
<dbReference type="Proteomes" id="UP001162156">
    <property type="component" value="Unassembled WGS sequence"/>
</dbReference>
<name>A0AAV8ZJ86_9CUCU</name>
<gene>
    <name evidence="1" type="ORF">NQ314_004975</name>
</gene>
<dbReference type="AlphaFoldDB" id="A0AAV8ZJ86"/>
<keyword evidence="2" id="KW-1185">Reference proteome</keyword>
<protein>
    <submittedName>
        <fullName evidence="1">Uncharacterized protein</fullName>
    </submittedName>
</protein>
<evidence type="ECO:0000313" key="1">
    <source>
        <dbReference type="EMBL" id="KAJ8964332.1"/>
    </source>
</evidence>
<accession>A0AAV8ZJ86</accession>
<proteinExistence type="predicted"/>
<dbReference type="EMBL" id="JANEYF010001375">
    <property type="protein sequence ID" value="KAJ8964332.1"/>
    <property type="molecule type" value="Genomic_DNA"/>
</dbReference>
<comment type="caution">
    <text evidence="1">The sequence shown here is derived from an EMBL/GenBank/DDBJ whole genome shotgun (WGS) entry which is preliminary data.</text>
</comment>
<evidence type="ECO:0000313" key="2">
    <source>
        <dbReference type="Proteomes" id="UP001162156"/>
    </source>
</evidence>
<sequence length="155" mass="18101">MFTEDSPEKPLNQPCKVVHVNKSVADIEAETTIIYLSAEDGHISKEMEQLNKNFSFLKEFKLARKQLGIPIKCDIPKKYYILYGCIIRKTHEDHFDFVSFRKCVSQINKNNKKDGYVFVAIQAIKDDKDDLINEKNNYNFKKLFVQSRCLCVLGW</sequence>